<protein>
    <submittedName>
        <fullName evidence="2">Uncharacterized protein</fullName>
    </submittedName>
</protein>
<evidence type="ECO:0000256" key="1">
    <source>
        <dbReference type="SAM" id="Phobius"/>
    </source>
</evidence>
<accession>A0A4Z1JBQ7</accession>
<name>A0A4Z1JBQ7_9HELO</name>
<sequence length="106" mass="11779">MTDLIIEVAKANAPALVNMATEFAKLLNDSSEVKILMALAMLSVIPYIIFGCPTQFSAVLLAIGFIYVESNFEGPQKYRLIFVLVCLALLIYNLQNRQIAIEQQPN</sequence>
<organism evidence="2 3">
    <name type="scientific">Botrytis elliptica</name>
    <dbReference type="NCBI Taxonomy" id="278938"/>
    <lineage>
        <taxon>Eukaryota</taxon>
        <taxon>Fungi</taxon>
        <taxon>Dikarya</taxon>
        <taxon>Ascomycota</taxon>
        <taxon>Pezizomycotina</taxon>
        <taxon>Leotiomycetes</taxon>
        <taxon>Helotiales</taxon>
        <taxon>Sclerotiniaceae</taxon>
        <taxon>Botrytis</taxon>
    </lineage>
</organism>
<keyword evidence="1" id="KW-1133">Transmembrane helix</keyword>
<comment type="caution">
    <text evidence="2">The sequence shown here is derived from an EMBL/GenBank/DDBJ whole genome shotgun (WGS) entry which is preliminary data.</text>
</comment>
<dbReference type="EMBL" id="PQXM01000801">
    <property type="protein sequence ID" value="TGO68872.1"/>
    <property type="molecule type" value="Genomic_DNA"/>
</dbReference>
<evidence type="ECO:0000313" key="3">
    <source>
        <dbReference type="Proteomes" id="UP000297229"/>
    </source>
</evidence>
<feature type="transmembrane region" description="Helical" evidence="1">
    <location>
        <begin position="78"/>
        <end position="94"/>
    </location>
</feature>
<keyword evidence="1" id="KW-0472">Membrane</keyword>
<feature type="transmembrane region" description="Helical" evidence="1">
    <location>
        <begin position="35"/>
        <end position="66"/>
    </location>
</feature>
<reference evidence="2 3" key="1">
    <citation type="submission" date="2017-12" db="EMBL/GenBank/DDBJ databases">
        <title>Comparative genomics of Botrytis spp.</title>
        <authorList>
            <person name="Valero-Jimenez C.A."/>
            <person name="Tapia P."/>
            <person name="Veloso J."/>
            <person name="Silva-Moreno E."/>
            <person name="Staats M."/>
            <person name="Valdes J.H."/>
            <person name="Van Kan J.A.L."/>
        </authorList>
    </citation>
    <scope>NUCLEOTIDE SEQUENCE [LARGE SCALE GENOMIC DNA]</scope>
    <source>
        <strain evidence="2 3">Be9601</strain>
    </source>
</reference>
<keyword evidence="3" id="KW-1185">Reference proteome</keyword>
<gene>
    <name evidence="2" type="ORF">BELL_0803g00020</name>
</gene>
<dbReference type="Proteomes" id="UP000297229">
    <property type="component" value="Unassembled WGS sequence"/>
</dbReference>
<keyword evidence="1" id="KW-0812">Transmembrane</keyword>
<evidence type="ECO:0000313" key="2">
    <source>
        <dbReference type="EMBL" id="TGO68872.1"/>
    </source>
</evidence>
<proteinExistence type="predicted"/>
<dbReference type="AlphaFoldDB" id="A0A4Z1JBQ7"/>